<evidence type="ECO:0000256" key="3">
    <source>
        <dbReference type="ARBA" id="ARBA00022771"/>
    </source>
</evidence>
<accession>A0A7R9Q4Y2</accession>
<evidence type="ECO:0000313" key="9">
    <source>
        <dbReference type="Proteomes" id="UP000759131"/>
    </source>
</evidence>
<dbReference type="GO" id="GO:0008270">
    <property type="term" value="F:zinc ion binding"/>
    <property type="evidence" value="ECO:0007669"/>
    <property type="project" value="UniProtKB-KW"/>
</dbReference>
<dbReference type="SUPFAM" id="SSF57667">
    <property type="entry name" value="beta-beta-alpha zinc fingers"/>
    <property type="match status" value="1"/>
</dbReference>
<evidence type="ECO:0000256" key="5">
    <source>
        <dbReference type="PROSITE-ProRule" id="PRU00042"/>
    </source>
</evidence>
<sequence>MDELSADELIRETQRMKELTEGYERRVGALERIKDQMLSVLADCRCQQLATARDLLWQSIDEYNRGVGTADDEEDKITIITVAAVNDDDNDNQLADKSPTDTPAEDTHLRPQAISSTTGRRPKRTVRLKAVTTERSPPIETSMCLPCDWTDCHYKTDSRQKLALHRRRHKTRADDNGLVVVDGVVPVDGQQPLTAASSAVKRVRKNRRVWDQLKCRCNWPGCERTFPTNNKLLTHLRVHTGEKPYVCDWPDCHKSFHIKVCH</sequence>
<evidence type="ECO:0000256" key="4">
    <source>
        <dbReference type="ARBA" id="ARBA00022833"/>
    </source>
</evidence>
<dbReference type="EMBL" id="OC865455">
    <property type="protein sequence ID" value="CAD7632370.1"/>
    <property type="molecule type" value="Genomic_DNA"/>
</dbReference>
<dbReference type="Pfam" id="PF23561">
    <property type="entry name" value="zf-C2H2_15"/>
    <property type="match status" value="1"/>
</dbReference>
<dbReference type="InterPro" id="IPR036236">
    <property type="entry name" value="Znf_C2H2_sf"/>
</dbReference>
<dbReference type="PROSITE" id="PS00028">
    <property type="entry name" value="ZINC_FINGER_C2H2_1"/>
    <property type="match status" value="1"/>
</dbReference>
<dbReference type="GO" id="GO:0045944">
    <property type="term" value="P:positive regulation of transcription by RNA polymerase II"/>
    <property type="evidence" value="ECO:0007669"/>
    <property type="project" value="UniProtKB-ARBA"/>
</dbReference>
<protein>
    <recommendedName>
        <fullName evidence="7">C2H2-type domain-containing protein</fullName>
    </recommendedName>
</protein>
<evidence type="ECO:0000256" key="2">
    <source>
        <dbReference type="ARBA" id="ARBA00022737"/>
    </source>
</evidence>
<dbReference type="GO" id="GO:0000978">
    <property type="term" value="F:RNA polymerase II cis-regulatory region sequence-specific DNA binding"/>
    <property type="evidence" value="ECO:0007669"/>
    <property type="project" value="TreeGrafter"/>
</dbReference>
<keyword evidence="2" id="KW-0677">Repeat</keyword>
<dbReference type="SMART" id="SM00355">
    <property type="entry name" value="ZnF_C2H2"/>
    <property type="match status" value="2"/>
</dbReference>
<dbReference type="GO" id="GO:0000981">
    <property type="term" value="F:DNA-binding transcription factor activity, RNA polymerase II-specific"/>
    <property type="evidence" value="ECO:0007669"/>
    <property type="project" value="TreeGrafter"/>
</dbReference>
<feature type="region of interest" description="Disordered" evidence="6">
    <location>
        <begin position="89"/>
        <end position="125"/>
    </location>
</feature>
<dbReference type="Gene3D" id="3.30.160.60">
    <property type="entry name" value="Classic Zinc Finger"/>
    <property type="match status" value="2"/>
</dbReference>
<organism evidence="8">
    <name type="scientific">Medioppia subpectinata</name>
    <dbReference type="NCBI Taxonomy" id="1979941"/>
    <lineage>
        <taxon>Eukaryota</taxon>
        <taxon>Metazoa</taxon>
        <taxon>Ecdysozoa</taxon>
        <taxon>Arthropoda</taxon>
        <taxon>Chelicerata</taxon>
        <taxon>Arachnida</taxon>
        <taxon>Acari</taxon>
        <taxon>Acariformes</taxon>
        <taxon>Sarcoptiformes</taxon>
        <taxon>Oribatida</taxon>
        <taxon>Brachypylina</taxon>
        <taxon>Oppioidea</taxon>
        <taxon>Oppiidae</taxon>
        <taxon>Medioppia</taxon>
    </lineage>
</organism>
<name>A0A7R9Q4Y2_9ACAR</name>
<dbReference type="InterPro" id="IPR050329">
    <property type="entry name" value="GLI_C2H2-zinc-finger"/>
</dbReference>
<reference evidence="8" key="1">
    <citation type="submission" date="2020-11" db="EMBL/GenBank/DDBJ databases">
        <authorList>
            <person name="Tran Van P."/>
        </authorList>
    </citation>
    <scope>NUCLEOTIDE SEQUENCE</scope>
</reference>
<evidence type="ECO:0000256" key="1">
    <source>
        <dbReference type="ARBA" id="ARBA00022723"/>
    </source>
</evidence>
<dbReference type="InterPro" id="IPR056436">
    <property type="entry name" value="Znf-C2H2_ZIC1-5/GLI1-3-like"/>
</dbReference>
<evidence type="ECO:0000256" key="6">
    <source>
        <dbReference type="SAM" id="MobiDB-lite"/>
    </source>
</evidence>
<dbReference type="PROSITE" id="PS50157">
    <property type="entry name" value="ZINC_FINGER_C2H2_2"/>
    <property type="match status" value="1"/>
</dbReference>
<dbReference type="AlphaFoldDB" id="A0A7R9Q4Y2"/>
<keyword evidence="9" id="KW-1185">Reference proteome</keyword>
<keyword evidence="4" id="KW-0862">Zinc</keyword>
<keyword evidence="1" id="KW-0479">Metal-binding</keyword>
<evidence type="ECO:0000259" key="7">
    <source>
        <dbReference type="PROSITE" id="PS50157"/>
    </source>
</evidence>
<keyword evidence="3 5" id="KW-0863">Zinc-finger</keyword>
<feature type="domain" description="C2H2-type" evidence="7">
    <location>
        <begin position="215"/>
        <end position="244"/>
    </location>
</feature>
<dbReference type="Proteomes" id="UP000759131">
    <property type="component" value="Unassembled WGS sequence"/>
</dbReference>
<evidence type="ECO:0000313" key="8">
    <source>
        <dbReference type="EMBL" id="CAD7632370.1"/>
    </source>
</evidence>
<proteinExistence type="predicted"/>
<dbReference type="GO" id="GO:0005634">
    <property type="term" value="C:nucleus"/>
    <property type="evidence" value="ECO:0007669"/>
    <property type="project" value="UniProtKB-ARBA"/>
</dbReference>
<dbReference type="InterPro" id="IPR013087">
    <property type="entry name" value="Znf_C2H2_type"/>
</dbReference>
<dbReference type="EMBL" id="CAJPIZ010010880">
    <property type="protein sequence ID" value="CAG2112800.1"/>
    <property type="molecule type" value="Genomic_DNA"/>
</dbReference>
<dbReference type="OrthoDB" id="6481529at2759"/>
<dbReference type="PANTHER" id="PTHR19818:SF139">
    <property type="entry name" value="PAIR-RULE PROTEIN ODD-PAIRED"/>
    <property type="match status" value="1"/>
</dbReference>
<dbReference type="PANTHER" id="PTHR19818">
    <property type="entry name" value="ZINC FINGER PROTEIN ZIC AND GLI"/>
    <property type="match status" value="1"/>
</dbReference>
<gene>
    <name evidence="8" type="ORF">OSB1V03_LOCUS12773</name>
</gene>